<dbReference type="OrthoDB" id="9766796at2"/>
<dbReference type="InterPro" id="IPR000447">
    <property type="entry name" value="G3P_DH_FAD-dep"/>
</dbReference>
<evidence type="ECO:0000313" key="7">
    <source>
        <dbReference type="EMBL" id="RJF80626.1"/>
    </source>
</evidence>
<keyword evidence="4" id="KW-0274">FAD</keyword>
<organism evidence="7 8">
    <name type="scientific">Oleomonas cavernae</name>
    <dbReference type="NCBI Taxonomy" id="2320859"/>
    <lineage>
        <taxon>Bacteria</taxon>
        <taxon>Pseudomonadati</taxon>
        <taxon>Pseudomonadota</taxon>
        <taxon>Alphaproteobacteria</taxon>
        <taxon>Acetobacterales</taxon>
        <taxon>Acetobacteraceae</taxon>
        <taxon>Oleomonas</taxon>
    </lineage>
</organism>
<evidence type="ECO:0000313" key="8">
    <source>
        <dbReference type="Proteomes" id="UP000284605"/>
    </source>
</evidence>
<dbReference type="SUPFAM" id="SSF51905">
    <property type="entry name" value="FAD/NAD(P)-binding domain"/>
    <property type="match status" value="1"/>
</dbReference>
<name>A0A418VU11_9PROT</name>
<dbReference type="PANTHER" id="PTHR11985:SF15">
    <property type="entry name" value="GLYCEROL-3-PHOSPHATE DEHYDROGENASE, MITOCHONDRIAL"/>
    <property type="match status" value="1"/>
</dbReference>
<dbReference type="InterPro" id="IPR006076">
    <property type="entry name" value="FAD-dep_OxRdtase"/>
</dbReference>
<keyword evidence="5" id="KW-0560">Oxidoreductase</keyword>
<protein>
    <submittedName>
        <fullName evidence="7">FAD-dependent oxidoreductase</fullName>
    </submittedName>
</protein>
<sequence length="91" mass="10056">MTTRYDLVVIGGGINGAAVARDAVGRGLKVFLAEANDYASATSSASSKLIHGGIRYLEQYEFRLVRESLRERETLMKLAPTWSSRCSSWSR</sequence>
<evidence type="ECO:0000256" key="4">
    <source>
        <dbReference type="ARBA" id="ARBA00022827"/>
    </source>
</evidence>
<evidence type="ECO:0000256" key="3">
    <source>
        <dbReference type="ARBA" id="ARBA00022630"/>
    </source>
</evidence>
<comment type="caution">
    <text evidence="7">The sequence shown here is derived from an EMBL/GenBank/DDBJ whole genome shotgun (WGS) entry which is preliminary data.</text>
</comment>
<dbReference type="AlphaFoldDB" id="A0A418VU11"/>
<dbReference type="GO" id="GO:0046168">
    <property type="term" value="P:glycerol-3-phosphate catabolic process"/>
    <property type="evidence" value="ECO:0007669"/>
    <property type="project" value="TreeGrafter"/>
</dbReference>
<feature type="domain" description="FAD dependent oxidoreductase" evidence="6">
    <location>
        <begin position="6"/>
        <end position="80"/>
    </location>
</feature>
<dbReference type="InterPro" id="IPR036188">
    <property type="entry name" value="FAD/NAD-bd_sf"/>
</dbReference>
<dbReference type="GO" id="GO:0004368">
    <property type="term" value="F:glycerol-3-phosphate dehydrogenase (quinone) activity"/>
    <property type="evidence" value="ECO:0007669"/>
    <property type="project" value="InterPro"/>
</dbReference>
<accession>A0A418VU11</accession>
<evidence type="ECO:0000256" key="1">
    <source>
        <dbReference type="ARBA" id="ARBA00001974"/>
    </source>
</evidence>
<dbReference type="Gene3D" id="3.50.50.60">
    <property type="entry name" value="FAD/NAD(P)-binding domain"/>
    <property type="match status" value="1"/>
</dbReference>
<dbReference type="PANTHER" id="PTHR11985">
    <property type="entry name" value="GLYCEROL-3-PHOSPHATE DEHYDROGENASE"/>
    <property type="match status" value="1"/>
</dbReference>
<comment type="cofactor">
    <cofactor evidence="1">
        <name>FAD</name>
        <dbReference type="ChEBI" id="CHEBI:57692"/>
    </cofactor>
</comment>
<keyword evidence="3" id="KW-0285">Flavoprotein</keyword>
<gene>
    <name evidence="7" type="ORF">D3874_26320</name>
</gene>
<dbReference type="PRINTS" id="PR01001">
    <property type="entry name" value="FADG3PDH"/>
</dbReference>
<evidence type="ECO:0000256" key="2">
    <source>
        <dbReference type="ARBA" id="ARBA00007330"/>
    </source>
</evidence>
<dbReference type="Pfam" id="PF01266">
    <property type="entry name" value="DAO"/>
    <property type="match status" value="1"/>
</dbReference>
<proteinExistence type="inferred from homology"/>
<comment type="similarity">
    <text evidence="2">Belongs to the FAD-dependent glycerol-3-phosphate dehydrogenase family.</text>
</comment>
<reference evidence="7 8" key="1">
    <citation type="submission" date="2018-09" db="EMBL/GenBank/DDBJ databases">
        <authorList>
            <person name="Zhu H."/>
        </authorList>
    </citation>
    <scope>NUCLEOTIDE SEQUENCE [LARGE SCALE GENOMIC DNA]</scope>
    <source>
        <strain evidence="7 8">K1W22B-8</strain>
    </source>
</reference>
<evidence type="ECO:0000259" key="6">
    <source>
        <dbReference type="Pfam" id="PF01266"/>
    </source>
</evidence>
<keyword evidence="8" id="KW-1185">Reference proteome</keyword>
<evidence type="ECO:0000256" key="5">
    <source>
        <dbReference type="ARBA" id="ARBA00023002"/>
    </source>
</evidence>
<dbReference type="Proteomes" id="UP000284605">
    <property type="component" value="Unassembled WGS sequence"/>
</dbReference>
<dbReference type="EMBL" id="QYUK01000016">
    <property type="protein sequence ID" value="RJF80626.1"/>
    <property type="molecule type" value="Genomic_DNA"/>
</dbReference>